<name>A0A4R7LLB4_9RHOB</name>
<dbReference type="RefSeq" id="WP_134014533.1">
    <property type="nucleotide sequence ID" value="NZ_SOBH01000002.1"/>
</dbReference>
<feature type="chain" id="PRO_5020437955" description="DUF302 domain-containing protein" evidence="1">
    <location>
        <begin position="21"/>
        <end position="159"/>
    </location>
</feature>
<keyword evidence="3" id="KW-1185">Reference proteome</keyword>
<proteinExistence type="predicted"/>
<feature type="signal peptide" evidence="1">
    <location>
        <begin position="1"/>
        <end position="20"/>
    </location>
</feature>
<keyword evidence="1" id="KW-0732">Signal</keyword>
<gene>
    <name evidence="2" type="ORF">BDE40_2193</name>
</gene>
<evidence type="ECO:0008006" key="4">
    <source>
        <dbReference type="Google" id="ProtNLM"/>
    </source>
</evidence>
<evidence type="ECO:0000313" key="3">
    <source>
        <dbReference type="Proteomes" id="UP000294563"/>
    </source>
</evidence>
<dbReference type="Proteomes" id="UP000294563">
    <property type="component" value="Unassembled WGS sequence"/>
</dbReference>
<reference evidence="2 3" key="1">
    <citation type="submission" date="2019-03" db="EMBL/GenBank/DDBJ databases">
        <title>Genomic Encyclopedia of Archaeal and Bacterial Type Strains, Phase II (KMG-II): from individual species to whole genera.</title>
        <authorList>
            <person name="Goeker M."/>
        </authorList>
    </citation>
    <scope>NUCLEOTIDE SEQUENCE [LARGE SCALE GENOMIC DNA]</scope>
    <source>
        <strain evidence="2 3">DSM 29467</strain>
    </source>
</reference>
<dbReference type="EMBL" id="SOBH01000002">
    <property type="protein sequence ID" value="TDT75462.1"/>
    <property type="molecule type" value="Genomic_DNA"/>
</dbReference>
<protein>
    <recommendedName>
        <fullName evidence="4">DUF302 domain-containing protein</fullName>
    </recommendedName>
</protein>
<dbReference type="AlphaFoldDB" id="A0A4R7LLB4"/>
<sequence>MFKSLVPAAAALLMSSSAFAETSVSSVDVTVDLTAIKNESAAAYYTSIEEDLETAIVAKLTDQLSDDGASVVVDIDELSLANSFQSILGLEESELAGSVSVNNLNDNSQHQAYELTVSYLPAPIVFDPGEDIVIIRRDTADYYIQMVDTFAEHLTEKLK</sequence>
<evidence type="ECO:0000256" key="1">
    <source>
        <dbReference type="SAM" id="SignalP"/>
    </source>
</evidence>
<accession>A0A4R7LLB4</accession>
<evidence type="ECO:0000313" key="2">
    <source>
        <dbReference type="EMBL" id="TDT75462.1"/>
    </source>
</evidence>
<organism evidence="2 3">
    <name type="scientific">Litoreibacter halocynthiae</name>
    <dbReference type="NCBI Taxonomy" id="1242689"/>
    <lineage>
        <taxon>Bacteria</taxon>
        <taxon>Pseudomonadati</taxon>
        <taxon>Pseudomonadota</taxon>
        <taxon>Alphaproteobacteria</taxon>
        <taxon>Rhodobacterales</taxon>
        <taxon>Roseobacteraceae</taxon>
        <taxon>Litoreibacter</taxon>
    </lineage>
</organism>
<dbReference type="OrthoDB" id="7864986at2"/>
<comment type="caution">
    <text evidence="2">The sequence shown here is derived from an EMBL/GenBank/DDBJ whole genome shotgun (WGS) entry which is preliminary data.</text>
</comment>